<dbReference type="STRING" id="36166.T1GRI4"/>
<protein>
    <submittedName>
        <fullName evidence="2">Uncharacterized protein</fullName>
    </submittedName>
</protein>
<name>T1GRI4_MEGSC</name>
<reference evidence="3" key="1">
    <citation type="submission" date="2013-02" db="EMBL/GenBank/DDBJ databases">
        <authorList>
            <person name="Hughes D."/>
        </authorList>
    </citation>
    <scope>NUCLEOTIDE SEQUENCE</scope>
    <source>
        <strain>Durham</strain>
        <strain evidence="3">NC isolate 2 -- Noor lab</strain>
    </source>
</reference>
<feature type="compositionally biased region" description="Polar residues" evidence="1">
    <location>
        <begin position="1"/>
        <end position="14"/>
    </location>
</feature>
<feature type="compositionally biased region" description="Low complexity" evidence="1">
    <location>
        <begin position="50"/>
        <end position="59"/>
    </location>
</feature>
<evidence type="ECO:0000256" key="1">
    <source>
        <dbReference type="SAM" id="MobiDB-lite"/>
    </source>
</evidence>
<dbReference type="AlphaFoldDB" id="T1GRI4"/>
<dbReference type="EnsemblMetazoa" id="MESCA006269-RA">
    <property type="protein sequence ID" value="MESCA006269-PA"/>
    <property type="gene ID" value="MESCA006269"/>
</dbReference>
<feature type="region of interest" description="Disordered" evidence="1">
    <location>
        <begin position="1"/>
        <end position="82"/>
    </location>
</feature>
<dbReference type="EMBL" id="CAQQ02063661">
    <property type="status" value="NOT_ANNOTATED_CDS"/>
    <property type="molecule type" value="Genomic_DNA"/>
</dbReference>
<evidence type="ECO:0000313" key="2">
    <source>
        <dbReference type="EnsemblMetazoa" id="MESCA006269-PA"/>
    </source>
</evidence>
<dbReference type="Proteomes" id="UP000015102">
    <property type="component" value="Unassembled WGS sequence"/>
</dbReference>
<sequence length="202" mass="21995">STNYDIDLNSVTQSKSHKAKQYSKQYHKKYYKQSSSDVVDCQPRLNQQISTTSSSSSTTARSDNLSTPDETGSFSLPTSPISLSTPLLDVKETAISVPTSPEQSSAQGESAGGGGDGVVRRQHNGVIRKCDAAGFRTSKSEDHLQQGQREGCVGAVIPIDIDEDVNSSLNTLLDTRQDSEDSQQIQQHAYSILQLEFYHPPN</sequence>
<feature type="region of interest" description="Disordered" evidence="1">
    <location>
        <begin position="97"/>
        <end position="120"/>
    </location>
</feature>
<proteinExistence type="predicted"/>
<accession>T1GRI4</accession>
<dbReference type="HOGENOM" id="CLU_1357666_0_0_1"/>
<feature type="compositionally biased region" description="Basic residues" evidence="1">
    <location>
        <begin position="15"/>
        <end position="31"/>
    </location>
</feature>
<reference evidence="2" key="2">
    <citation type="submission" date="2015-06" db="UniProtKB">
        <authorList>
            <consortium name="EnsemblMetazoa"/>
        </authorList>
    </citation>
    <scope>IDENTIFICATION</scope>
</reference>
<dbReference type="EMBL" id="CAQQ02063660">
    <property type="status" value="NOT_ANNOTATED_CDS"/>
    <property type="molecule type" value="Genomic_DNA"/>
</dbReference>
<evidence type="ECO:0000313" key="3">
    <source>
        <dbReference type="Proteomes" id="UP000015102"/>
    </source>
</evidence>
<organism evidence="2 3">
    <name type="scientific">Megaselia scalaris</name>
    <name type="common">Humpbacked fly</name>
    <name type="synonym">Phora scalaris</name>
    <dbReference type="NCBI Taxonomy" id="36166"/>
    <lineage>
        <taxon>Eukaryota</taxon>
        <taxon>Metazoa</taxon>
        <taxon>Ecdysozoa</taxon>
        <taxon>Arthropoda</taxon>
        <taxon>Hexapoda</taxon>
        <taxon>Insecta</taxon>
        <taxon>Pterygota</taxon>
        <taxon>Neoptera</taxon>
        <taxon>Endopterygota</taxon>
        <taxon>Diptera</taxon>
        <taxon>Brachycera</taxon>
        <taxon>Muscomorpha</taxon>
        <taxon>Platypezoidea</taxon>
        <taxon>Phoridae</taxon>
        <taxon>Megaseliini</taxon>
        <taxon>Megaselia</taxon>
    </lineage>
</organism>
<feature type="compositionally biased region" description="Polar residues" evidence="1">
    <location>
        <begin position="60"/>
        <end position="74"/>
    </location>
</feature>
<keyword evidence="3" id="KW-1185">Reference proteome</keyword>